<evidence type="ECO:0000256" key="1">
    <source>
        <dbReference type="SAM" id="Phobius"/>
    </source>
</evidence>
<keyword evidence="3" id="KW-1185">Reference proteome</keyword>
<keyword evidence="1" id="KW-0812">Transmembrane</keyword>
<evidence type="ECO:0000313" key="2">
    <source>
        <dbReference type="EMBL" id="EYD75348.1"/>
    </source>
</evidence>
<dbReference type="OrthoDB" id="8115457at2"/>
<keyword evidence="1" id="KW-0472">Membrane</keyword>
<dbReference type="RefSeq" id="WP_037281317.1">
    <property type="nucleotide sequence ID" value="NZ_KK088583.1"/>
</dbReference>
<protein>
    <submittedName>
        <fullName evidence="2">Uncharacterized protein</fullName>
    </submittedName>
</protein>
<name>A0A017HMF0_9RHOB</name>
<dbReference type="EMBL" id="AOSK01000084">
    <property type="protein sequence ID" value="EYD75348.1"/>
    <property type="molecule type" value="Genomic_DNA"/>
</dbReference>
<proteinExistence type="predicted"/>
<dbReference type="HOGENOM" id="CLU_155158_0_0_5"/>
<comment type="caution">
    <text evidence="2">The sequence shown here is derived from an EMBL/GenBank/DDBJ whole genome shotgun (WGS) entry which is preliminary data.</text>
</comment>
<keyword evidence="1" id="KW-1133">Transmembrane helix</keyword>
<dbReference type="STRING" id="442562.Rumeso_03060"/>
<dbReference type="PATRIC" id="fig|442562.3.peg.3010"/>
<accession>A0A017HMF0</accession>
<gene>
    <name evidence="2" type="ORF">Rumeso_03060</name>
</gene>
<reference evidence="2 3" key="1">
    <citation type="submission" date="2013-02" db="EMBL/GenBank/DDBJ databases">
        <authorList>
            <person name="Fiebig A."/>
            <person name="Goeker M."/>
            <person name="Klenk H.-P.P."/>
        </authorList>
    </citation>
    <scope>NUCLEOTIDE SEQUENCE [LARGE SCALE GENOMIC DNA]</scope>
    <source>
        <strain evidence="2 3">DSM 19309</strain>
    </source>
</reference>
<feature type="transmembrane region" description="Helical" evidence="1">
    <location>
        <begin position="49"/>
        <end position="68"/>
    </location>
</feature>
<dbReference type="AlphaFoldDB" id="A0A017HMF0"/>
<dbReference type="Proteomes" id="UP000019666">
    <property type="component" value="Unassembled WGS sequence"/>
</dbReference>
<feature type="transmembrane region" description="Helical" evidence="1">
    <location>
        <begin position="7"/>
        <end position="29"/>
    </location>
</feature>
<sequence>MPKLVRLYITNVLIGLGLAVAFVGLLLAFDVAGLRHLILETEMGWLGGVMLLAFNGVVFAGVQFGIAIMRMAEDEDDRVGGMRLPTGAALRPVEVRVERRRLR</sequence>
<evidence type="ECO:0000313" key="3">
    <source>
        <dbReference type="Proteomes" id="UP000019666"/>
    </source>
</evidence>
<organism evidence="2 3">
    <name type="scientific">Rubellimicrobium mesophilum DSM 19309</name>
    <dbReference type="NCBI Taxonomy" id="442562"/>
    <lineage>
        <taxon>Bacteria</taxon>
        <taxon>Pseudomonadati</taxon>
        <taxon>Pseudomonadota</taxon>
        <taxon>Alphaproteobacteria</taxon>
        <taxon>Rhodobacterales</taxon>
        <taxon>Roseobacteraceae</taxon>
        <taxon>Rubellimicrobium</taxon>
    </lineage>
</organism>